<dbReference type="InterPro" id="IPR010329">
    <property type="entry name" value="3hydroanth_dOase"/>
</dbReference>
<keyword evidence="1" id="KW-0479">Metal-binding</keyword>
<keyword evidence="3" id="KW-0560">Oxidoreductase</keyword>
<dbReference type="GO" id="GO:0000334">
    <property type="term" value="F:3-hydroxyanthranilate 3,4-dioxygenase activity"/>
    <property type="evidence" value="ECO:0007669"/>
    <property type="project" value="InterPro"/>
</dbReference>
<organism evidence="5 6">
    <name type="scientific">Salmo trutta</name>
    <name type="common">Brown trout</name>
    <dbReference type="NCBI Taxonomy" id="8032"/>
    <lineage>
        <taxon>Eukaryota</taxon>
        <taxon>Metazoa</taxon>
        <taxon>Chordata</taxon>
        <taxon>Craniata</taxon>
        <taxon>Vertebrata</taxon>
        <taxon>Euteleostomi</taxon>
        <taxon>Actinopterygii</taxon>
        <taxon>Neopterygii</taxon>
        <taxon>Teleostei</taxon>
        <taxon>Protacanthopterygii</taxon>
        <taxon>Salmoniformes</taxon>
        <taxon>Salmonidae</taxon>
        <taxon>Salmoninae</taxon>
        <taxon>Salmo</taxon>
    </lineage>
</organism>
<sequence length="152" mass="16911">MQIFLGLHLCHTHPMFSCVHIWSSDISAPSSDPPLPPETVGLVLERRRLHSKTDCLRYCVDDTTDILRGVYCENLRTQLVPVIQKGGLQTASDSLPLQRLSGKTASLPGPADTPSTCSGAQFETETMLYGLGQSEVCKRVTDVWLWQQVQYH</sequence>
<dbReference type="InterPro" id="IPR014710">
    <property type="entry name" value="RmlC-like_jellyroll"/>
</dbReference>
<dbReference type="GO" id="GO:0005506">
    <property type="term" value="F:iron ion binding"/>
    <property type="evidence" value="ECO:0007669"/>
    <property type="project" value="InterPro"/>
</dbReference>
<dbReference type="Pfam" id="PF06052">
    <property type="entry name" value="3-HAO"/>
    <property type="match status" value="1"/>
</dbReference>
<evidence type="ECO:0000313" key="5">
    <source>
        <dbReference type="Ensembl" id="ENSSTUP00000001026.1"/>
    </source>
</evidence>
<evidence type="ECO:0000256" key="4">
    <source>
        <dbReference type="ARBA" id="ARBA00023004"/>
    </source>
</evidence>
<evidence type="ECO:0000256" key="2">
    <source>
        <dbReference type="ARBA" id="ARBA00022964"/>
    </source>
</evidence>
<dbReference type="PANTHER" id="PTHR15497:SF1">
    <property type="entry name" value="3-HYDROXYANTHRANILATE 3,4-DIOXYGENASE"/>
    <property type="match status" value="1"/>
</dbReference>
<dbReference type="Gene3D" id="2.60.120.10">
    <property type="entry name" value="Jelly Rolls"/>
    <property type="match status" value="1"/>
</dbReference>
<evidence type="ECO:0000313" key="6">
    <source>
        <dbReference type="Proteomes" id="UP000472277"/>
    </source>
</evidence>
<dbReference type="Ensembl" id="ENSSTUT00000001126.1">
    <property type="protein sequence ID" value="ENSSTUP00000001026.1"/>
    <property type="gene ID" value="ENSSTUG00000000561.1"/>
</dbReference>
<protein>
    <submittedName>
        <fullName evidence="5">3-hydroxyanthranilate 3,4-dioxygenase-like</fullName>
    </submittedName>
</protein>
<dbReference type="AlphaFoldDB" id="A0A673VYH6"/>
<dbReference type="Proteomes" id="UP000472277">
    <property type="component" value="Chromosome 5"/>
</dbReference>
<dbReference type="GO" id="GO:0046874">
    <property type="term" value="P:quinolinate metabolic process"/>
    <property type="evidence" value="ECO:0007669"/>
    <property type="project" value="TreeGrafter"/>
</dbReference>
<keyword evidence="6" id="KW-1185">Reference proteome</keyword>
<dbReference type="PANTHER" id="PTHR15497">
    <property type="entry name" value="3-HYDROXYANTHRANILATE 3,4-DIOXYGENASE"/>
    <property type="match status" value="1"/>
</dbReference>
<reference evidence="5" key="1">
    <citation type="submission" date="2025-08" db="UniProtKB">
        <authorList>
            <consortium name="Ensembl"/>
        </authorList>
    </citation>
    <scope>IDENTIFICATION</scope>
</reference>
<keyword evidence="2" id="KW-0223">Dioxygenase</keyword>
<gene>
    <name evidence="5" type="primary">haao</name>
</gene>
<dbReference type="GO" id="GO:0005737">
    <property type="term" value="C:cytoplasm"/>
    <property type="evidence" value="ECO:0007669"/>
    <property type="project" value="TreeGrafter"/>
</dbReference>
<proteinExistence type="predicted"/>
<keyword evidence="4" id="KW-0408">Iron</keyword>
<evidence type="ECO:0000256" key="3">
    <source>
        <dbReference type="ARBA" id="ARBA00023002"/>
    </source>
</evidence>
<name>A0A673VYH6_SALTR</name>
<reference evidence="5" key="2">
    <citation type="submission" date="2025-09" db="UniProtKB">
        <authorList>
            <consortium name="Ensembl"/>
        </authorList>
    </citation>
    <scope>IDENTIFICATION</scope>
</reference>
<dbReference type="GO" id="GO:0034354">
    <property type="term" value="P:'de novo' NAD+ biosynthetic process from L-tryptophan"/>
    <property type="evidence" value="ECO:0007669"/>
    <property type="project" value="TreeGrafter"/>
</dbReference>
<evidence type="ECO:0000256" key="1">
    <source>
        <dbReference type="ARBA" id="ARBA00022723"/>
    </source>
</evidence>
<accession>A0A673VYH6</accession>
<dbReference type="InParanoid" id="A0A673VYH6"/>